<feature type="compositionally biased region" description="Basic and acidic residues" evidence="12">
    <location>
        <begin position="123"/>
        <end position="138"/>
    </location>
</feature>
<reference evidence="15" key="1">
    <citation type="submission" date="2025-08" db="UniProtKB">
        <authorList>
            <consortium name="RefSeq"/>
        </authorList>
    </citation>
    <scope>IDENTIFICATION</scope>
</reference>
<evidence type="ECO:0000256" key="1">
    <source>
        <dbReference type="ARBA" id="ARBA00004434"/>
    </source>
</evidence>
<dbReference type="InterPro" id="IPR001623">
    <property type="entry name" value="DnaJ_domain"/>
</dbReference>
<dbReference type="InterPro" id="IPR053025">
    <property type="entry name" value="Mito_ATP_Synthase-Asso"/>
</dbReference>
<evidence type="ECO:0000256" key="4">
    <source>
        <dbReference type="ARBA" id="ARBA00022946"/>
    </source>
</evidence>
<dbReference type="InParanoid" id="A0A6P8P471"/>
<evidence type="ECO:0000256" key="2">
    <source>
        <dbReference type="ARBA" id="ARBA00022692"/>
    </source>
</evidence>
<evidence type="ECO:0000256" key="7">
    <source>
        <dbReference type="ARBA" id="ARBA00023136"/>
    </source>
</evidence>
<dbReference type="PANTHER" id="PTHR44873">
    <property type="entry name" value="DNAJ HOMOLOG SUBFAMILY C MEMBER 30, MITOCHONDRIAL"/>
    <property type="match status" value="1"/>
</dbReference>
<proteinExistence type="predicted"/>
<dbReference type="SMART" id="SM00271">
    <property type="entry name" value="DnaJ"/>
    <property type="match status" value="1"/>
</dbReference>
<evidence type="ECO:0000256" key="11">
    <source>
        <dbReference type="ARBA" id="ARBA00070112"/>
    </source>
</evidence>
<dbReference type="CTD" id="84277"/>
<evidence type="ECO:0000313" key="15">
    <source>
        <dbReference type="RefSeq" id="XP_033778404.1"/>
    </source>
</evidence>
<name>A0A6P8P471_GEOSA</name>
<evidence type="ECO:0000256" key="8">
    <source>
        <dbReference type="ARBA" id="ARBA00023186"/>
    </source>
</evidence>
<feature type="region of interest" description="Disordered" evidence="12">
    <location>
        <begin position="123"/>
        <end position="144"/>
    </location>
</feature>
<evidence type="ECO:0000313" key="14">
    <source>
        <dbReference type="Proteomes" id="UP000515159"/>
    </source>
</evidence>
<dbReference type="PRINTS" id="PR00625">
    <property type="entry name" value="JDOMAIN"/>
</dbReference>
<evidence type="ECO:0000256" key="12">
    <source>
        <dbReference type="SAM" id="MobiDB-lite"/>
    </source>
</evidence>
<keyword evidence="14" id="KW-1185">Reference proteome</keyword>
<dbReference type="Gene3D" id="1.10.287.110">
    <property type="entry name" value="DnaJ domain"/>
    <property type="match status" value="1"/>
</dbReference>
<comment type="function">
    <text evidence="9">Mitochondrial protein enriched in neurons that acts as a regulator of mitochondrial respiration. Associates with the ATP synthase complex and facilitates ATP synthesis. May be a chaperone protein involved in the turnover of the subunits of mitochondrial complex I N-module. It facilitates the degradation of N-module subunits damaged by oxidative stress, and contributes to complex I functional efficiency.</text>
</comment>
<accession>A0A6P8P471</accession>
<keyword evidence="8" id="KW-0143">Chaperone</keyword>
<dbReference type="FunCoup" id="A0A6P8P471">
    <property type="interactions" value="559"/>
</dbReference>
<keyword evidence="4" id="KW-0809">Transit peptide</keyword>
<comment type="subcellular location">
    <subcellularLocation>
        <location evidence="1">Mitochondrion inner membrane</location>
        <topology evidence="1">Single-pass membrane protein</topology>
    </subcellularLocation>
</comment>
<keyword evidence="2" id="KW-0812">Transmembrane</keyword>
<gene>
    <name evidence="15" type="primary">DNAJC30</name>
</gene>
<dbReference type="Pfam" id="PF00226">
    <property type="entry name" value="DnaJ"/>
    <property type="match status" value="1"/>
</dbReference>
<dbReference type="PROSITE" id="PS50076">
    <property type="entry name" value="DNAJ_2"/>
    <property type="match status" value="1"/>
</dbReference>
<evidence type="ECO:0000259" key="13">
    <source>
        <dbReference type="PROSITE" id="PS50076"/>
    </source>
</evidence>
<dbReference type="KEGG" id="gsh:117349277"/>
<evidence type="ECO:0000256" key="10">
    <source>
        <dbReference type="ARBA" id="ARBA00065070"/>
    </source>
</evidence>
<dbReference type="OrthoDB" id="376357at2759"/>
<comment type="subunit">
    <text evidence="10">Associates with the ATP synthase complex. Interacts with MT-ATP6; interaction is direct. Interacts with ATP5MC2; interaction is direct.</text>
</comment>
<evidence type="ECO:0000256" key="5">
    <source>
        <dbReference type="ARBA" id="ARBA00022989"/>
    </source>
</evidence>
<dbReference type="PANTHER" id="PTHR44873:SF1">
    <property type="entry name" value="DNAJ HOMOLOG SUBFAMILY C MEMBER 30, MITOCHONDRIAL"/>
    <property type="match status" value="1"/>
</dbReference>
<sequence>MVEVGRRLAASPLSLLNCGPLSASQLFADGARKGESGGGARAYANASTPRAYYEILGVSGSATQAQIKSAYYQQSFACHPDRNAGDERAAERFSRISEAYLVLGSVALRKRYDRGLLSPEDVRRAVKPSREAEPEPRRTRTAASLRRDPAKALFNFDDFYRAHYGEQLERERSMKRRRDELRKLKSQRLEKWERLHLTEVSAALLLLAATCLLVKLGSSA</sequence>
<dbReference type="AlphaFoldDB" id="A0A6P8P471"/>
<dbReference type="InterPro" id="IPR036869">
    <property type="entry name" value="J_dom_sf"/>
</dbReference>
<evidence type="ECO:0000256" key="9">
    <source>
        <dbReference type="ARBA" id="ARBA00058822"/>
    </source>
</evidence>
<dbReference type="GeneID" id="117349277"/>
<dbReference type="CDD" id="cd06257">
    <property type="entry name" value="DnaJ"/>
    <property type="match status" value="1"/>
</dbReference>
<keyword evidence="3" id="KW-0999">Mitochondrion inner membrane</keyword>
<dbReference type="GO" id="GO:0005743">
    <property type="term" value="C:mitochondrial inner membrane"/>
    <property type="evidence" value="ECO:0007669"/>
    <property type="project" value="UniProtKB-SubCell"/>
</dbReference>
<protein>
    <recommendedName>
        <fullName evidence="11">DnaJ homolog subfamily C member 30, mitochondrial</fullName>
    </recommendedName>
</protein>
<keyword evidence="7" id="KW-0472">Membrane</keyword>
<dbReference type="Proteomes" id="UP000515159">
    <property type="component" value="Chromosome 15"/>
</dbReference>
<keyword evidence="6" id="KW-0496">Mitochondrion</keyword>
<keyword evidence="5" id="KW-1133">Transmembrane helix</keyword>
<evidence type="ECO:0000256" key="6">
    <source>
        <dbReference type="ARBA" id="ARBA00023128"/>
    </source>
</evidence>
<dbReference type="FunFam" id="1.10.287.110:FF:000060">
    <property type="entry name" value="DnaJ (Hsp40) homolog, subfamily C, member 30"/>
    <property type="match status" value="1"/>
</dbReference>
<dbReference type="SUPFAM" id="SSF46565">
    <property type="entry name" value="Chaperone J-domain"/>
    <property type="match status" value="1"/>
</dbReference>
<dbReference type="RefSeq" id="XP_033778404.1">
    <property type="nucleotide sequence ID" value="XM_033922513.1"/>
</dbReference>
<organism evidence="14 15">
    <name type="scientific">Geotrypetes seraphini</name>
    <name type="common">Gaboon caecilian</name>
    <name type="synonym">Caecilia seraphini</name>
    <dbReference type="NCBI Taxonomy" id="260995"/>
    <lineage>
        <taxon>Eukaryota</taxon>
        <taxon>Metazoa</taxon>
        <taxon>Chordata</taxon>
        <taxon>Craniata</taxon>
        <taxon>Vertebrata</taxon>
        <taxon>Euteleostomi</taxon>
        <taxon>Amphibia</taxon>
        <taxon>Gymnophiona</taxon>
        <taxon>Geotrypetes</taxon>
    </lineage>
</organism>
<evidence type="ECO:0000256" key="3">
    <source>
        <dbReference type="ARBA" id="ARBA00022792"/>
    </source>
</evidence>
<feature type="domain" description="J" evidence="13">
    <location>
        <begin position="51"/>
        <end position="116"/>
    </location>
</feature>